<feature type="region of interest" description="Disordered" evidence="1">
    <location>
        <begin position="319"/>
        <end position="347"/>
    </location>
</feature>
<proteinExistence type="predicted"/>
<feature type="compositionally biased region" description="Basic and acidic residues" evidence="1">
    <location>
        <begin position="489"/>
        <end position="502"/>
    </location>
</feature>
<feature type="region of interest" description="Disordered" evidence="1">
    <location>
        <begin position="489"/>
        <end position="512"/>
    </location>
</feature>
<evidence type="ECO:0008006" key="4">
    <source>
        <dbReference type="Google" id="ProtNLM"/>
    </source>
</evidence>
<feature type="compositionally biased region" description="Polar residues" evidence="1">
    <location>
        <begin position="567"/>
        <end position="578"/>
    </location>
</feature>
<reference evidence="2" key="1">
    <citation type="submission" date="2023-10" db="EMBL/GenBank/DDBJ databases">
        <authorList>
            <person name="Chen Y."/>
            <person name="Shah S."/>
            <person name="Dougan E. K."/>
            <person name="Thang M."/>
            <person name="Chan C."/>
        </authorList>
    </citation>
    <scope>NUCLEOTIDE SEQUENCE [LARGE SCALE GENOMIC DNA]</scope>
</reference>
<dbReference type="Proteomes" id="UP001189429">
    <property type="component" value="Unassembled WGS sequence"/>
</dbReference>
<dbReference type="EMBL" id="CAUYUJ010014174">
    <property type="protein sequence ID" value="CAK0837764.1"/>
    <property type="molecule type" value="Genomic_DNA"/>
</dbReference>
<evidence type="ECO:0000256" key="1">
    <source>
        <dbReference type="SAM" id="MobiDB-lite"/>
    </source>
</evidence>
<feature type="region of interest" description="Disordered" evidence="1">
    <location>
        <begin position="160"/>
        <end position="185"/>
    </location>
</feature>
<organism evidence="2 3">
    <name type="scientific">Prorocentrum cordatum</name>
    <dbReference type="NCBI Taxonomy" id="2364126"/>
    <lineage>
        <taxon>Eukaryota</taxon>
        <taxon>Sar</taxon>
        <taxon>Alveolata</taxon>
        <taxon>Dinophyceae</taxon>
        <taxon>Prorocentrales</taxon>
        <taxon>Prorocentraceae</taxon>
        <taxon>Prorocentrum</taxon>
    </lineage>
</organism>
<keyword evidence="3" id="KW-1185">Reference proteome</keyword>
<evidence type="ECO:0000313" key="2">
    <source>
        <dbReference type="EMBL" id="CAK0837764.1"/>
    </source>
</evidence>
<name>A0ABN9SYR0_9DINO</name>
<evidence type="ECO:0000313" key="3">
    <source>
        <dbReference type="Proteomes" id="UP001189429"/>
    </source>
</evidence>
<feature type="region of interest" description="Disordered" evidence="1">
    <location>
        <begin position="276"/>
        <end position="296"/>
    </location>
</feature>
<sequence length="657" mass="72308">MSMKVQDLESKHKAAELDAADERQRAERYRGELESVRFEVDRHKSRAESAERERDMHMEAAKRHEDSLKRKHEEVSEHLARTDRQAREAEELRAQLRRREDRLGRLHGGVGATGATVLAAGSTAQGSSPAVLPKVVDIVQAGVKVSLKIRNPAYSGLLRAQGGFGSTAPRRPRTGPAAGTTPSRGRWACGSSGARCRARSRRPCTSRSRSPWARTDAAEEESLSSVGFRCSFGSFRCEADGGAQCISVEAVLFPPRWILANERFSWLTCVGLKDGKEDKGSTPAEQAEGEAEAQRGELEKKLGGLGVCLEESLRRRGLLEEERENKKGSGKKKEDRPRGTDEENAAAAKIQAPMVEVVGLRLVRLLLGERLLGHCKDPVVHEPKATGQPKPQEHTSSMYDRGLEHIKKKEEKLKDKTDQLVREADERLQASKARPGASQSEKLLAARNALRPQTADKPAGRVTIAASSKPFVERALAYGKLKEKFRQTSKEQLEREEDERVKASKVPMSPTSVRLTHGFDAEQRRRAHLRRRERRLEELRLRAVETELAECTFRPQLSPGTLEMPTSAGSPGSRSSPYSARGSAFDGFPDDDFASADGSSSPMPPASPRSLQRWQAGRPASAPLSIGAAAVAKGARIPQVRSLHPDDFADVVAIVRR</sequence>
<gene>
    <name evidence="2" type="ORF">PCOR1329_LOCUS33879</name>
</gene>
<feature type="region of interest" description="Disordered" evidence="1">
    <location>
        <begin position="555"/>
        <end position="619"/>
    </location>
</feature>
<accession>A0ABN9SYR0</accession>
<feature type="compositionally biased region" description="Basic and acidic residues" evidence="1">
    <location>
        <begin position="319"/>
        <end position="341"/>
    </location>
</feature>
<protein>
    <recommendedName>
        <fullName evidence="4">Cilia- and flagella-associated protein 157</fullName>
    </recommendedName>
</protein>
<feature type="region of interest" description="Disordered" evidence="1">
    <location>
        <begin position="1"/>
        <end position="87"/>
    </location>
</feature>
<comment type="caution">
    <text evidence="2">The sequence shown here is derived from an EMBL/GenBank/DDBJ whole genome shotgun (WGS) entry which is preliminary data.</text>
</comment>